<dbReference type="InterPro" id="IPR001647">
    <property type="entry name" value="HTH_TetR"/>
</dbReference>
<dbReference type="InterPro" id="IPR009057">
    <property type="entry name" value="Homeodomain-like_sf"/>
</dbReference>
<keyword evidence="2 4" id="KW-0238">DNA-binding</keyword>
<evidence type="ECO:0000313" key="6">
    <source>
        <dbReference type="EMBL" id="MTD53846.1"/>
    </source>
</evidence>
<reference evidence="6 7" key="1">
    <citation type="submission" date="2019-11" db="EMBL/GenBank/DDBJ databases">
        <title>Draft genome of Amycolatopsis RM579.</title>
        <authorList>
            <person name="Duangmal K."/>
            <person name="Mingma R."/>
        </authorList>
    </citation>
    <scope>NUCLEOTIDE SEQUENCE [LARGE SCALE GENOMIC DNA]</scope>
    <source>
        <strain evidence="6 7">RM579</strain>
    </source>
</reference>
<dbReference type="SUPFAM" id="SSF48498">
    <property type="entry name" value="Tetracyclin repressor-like, C-terminal domain"/>
    <property type="match status" value="1"/>
</dbReference>
<accession>A0A6N7Z423</accession>
<dbReference type="PROSITE" id="PS50977">
    <property type="entry name" value="HTH_TETR_2"/>
    <property type="match status" value="1"/>
</dbReference>
<dbReference type="GO" id="GO:0000976">
    <property type="term" value="F:transcription cis-regulatory region binding"/>
    <property type="evidence" value="ECO:0007669"/>
    <property type="project" value="TreeGrafter"/>
</dbReference>
<dbReference type="Gene3D" id="1.10.357.10">
    <property type="entry name" value="Tetracycline Repressor, domain 2"/>
    <property type="match status" value="1"/>
</dbReference>
<dbReference type="GO" id="GO:0003700">
    <property type="term" value="F:DNA-binding transcription factor activity"/>
    <property type="evidence" value="ECO:0007669"/>
    <property type="project" value="TreeGrafter"/>
</dbReference>
<dbReference type="InterPro" id="IPR036271">
    <property type="entry name" value="Tet_transcr_reg_TetR-rel_C_sf"/>
</dbReference>
<protein>
    <submittedName>
        <fullName evidence="6">TetR family transcriptional regulator</fullName>
    </submittedName>
</protein>
<keyword evidence="7" id="KW-1185">Reference proteome</keyword>
<sequence length="220" mass="24039">MVWRCCRARLWVRSCPNPLPDAPTGQPGRRYDRAVASGSGERARLLALTRELILTRGVIGLSLSELARGIGSNNRMLLYHFGSLDELLGAAIDDILGGTVLLDRLAELLSAPGNVVDRLVAAWRHVADPERLPHLRLFFARFGMAVDLPDQYARFLEQVRDRWTATVADALRTSPEVAAPEATAVAVVALWRGLQMQLVCGESRSRADAAHALAIGRLLG</sequence>
<evidence type="ECO:0000256" key="3">
    <source>
        <dbReference type="ARBA" id="ARBA00023163"/>
    </source>
</evidence>
<evidence type="ECO:0000259" key="5">
    <source>
        <dbReference type="PROSITE" id="PS50977"/>
    </source>
</evidence>
<dbReference type="AlphaFoldDB" id="A0A6N7Z423"/>
<proteinExistence type="predicted"/>
<dbReference type="PANTHER" id="PTHR30055">
    <property type="entry name" value="HTH-TYPE TRANSCRIPTIONAL REGULATOR RUTR"/>
    <property type="match status" value="1"/>
</dbReference>
<comment type="caution">
    <text evidence="6">The sequence shown here is derived from an EMBL/GenBank/DDBJ whole genome shotgun (WGS) entry which is preliminary data.</text>
</comment>
<evidence type="ECO:0000256" key="2">
    <source>
        <dbReference type="ARBA" id="ARBA00023125"/>
    </source>
</evidence>
<dbReference type="Proteomes" id="UP000440096">
    <property type="component" value="Unassembled WGS sequence"/>
</dbReference>
<keyword evidence="3" id="KW-0804">Transcription</keyword>
<dbReference type="SUPFAM" id="SSF46689">
    <property type="entry name" value="Homeodomain-like"/>
    <property type="match status" value="1"/>
</dbReference>
<dbReference type="EMBL" id="WMBA01000008">
    <property type="protein sequence ID" value="MTD53846.1"/>
    <property type="molecule type" value="Genomic_DNA"/>
</dbReference>
<dbReference type="InterPro" id="IPR050109">
    <property type="entry name" value="HTH-type_TetR-like_transc_reg"/>
</dbReference>
<organism evidence="6 7">
    <name type="scientific">Amycolatopsis pithecellobii</name>
    <dbReference type="NCBI Taxonomy" id="664692"/>
    <lineage>
        <taxon>Bacteria</taxon>
        <taxon>Bacillati</taxon>
        <taxon>Actinomycetota</taxon>
        <taxon>Actinomycetes</taxon>
        <taxon>Pseudonocardiales</taxon>
        <taxon>Pseudonocardiaceae</taxon>
        <taxon>Amycolatopsis</taxon>
    </lineage>
</organism>
<dbReference type="PANTHER" id="PTHR30055:SF234">
    <property type="entry name" value="HTH-TYPE TRANSCRIPTIONAL REGULATOR BETI"/>
    <property type="match status" value="1"/>
</dbReference>
<evidence type="ECO:0000313" key="7">
    <source>
        <dbReference type="Proteomes" id="UP000440096"/>
    </source>
</evidence>
<keyword evidence="1" id="KW-0805">Transcription regulation</keyword>
<feature type="domain" description="HTH tetR-type" evidence="5">
    <location>
        <begin position="39"/>
        <end position="99"/>
    </location>
</feature>
<name>A0A6N7Z423_9PSEU</name>
<gene>
    <name evidence="6" type="ORF">GKO32_07610</name>
</gene>
<evidence type="ECO:0000256" key="1">
    <source>
        <dbReference type="ARBA" id="ARBA00023015"/>
    </source>
</evidence>
<feature type="DNA-binding region" description="H-T-H motif" evidence="4">
    <location>
        <begin position="62"/>
        <end position="81"/>
    </location>
</feature>
<evidence type="ECO:0000256" key="4">
    <source>
        <dbReference type="PROSITE-ProRule" id="PRU00335"/>
    </source>
</evidence>